<dbReference type="Proteomes" id="UP000009220">
    <property type="component" value="Chromosome"/>
</dbReference>
<dbReference type="AlphaFoldDB" id="G0JPH3"/>
<dbReference type="EMBL" id="CP002985">
    <property type="protein sequence ID" value="AEM48514.1"/>
    <property type="molecule type" value="Genomic_DNA"/>
</dbReference>
<dbReference type="STRING" id="743299.Acife_2420"/>
<evidence type="ECO:0000313" key="1">
    <source>
        <dbReference type="EMBL" id="AEM48514.1"/>
    </source>
</evidence>
<dbReference type="HOGENOM" id="CLU_2646234_0_0_6"/>
<evidence type="ECO:0000313" key="2">
    <source>
        <dbReference type="Proteomes" id="UP000009220"/>
    </source>
</evidence>
<accession>G0JPH3</accession>
<organism evidence="1 2">
    <name type="scientific">Acidithiobacillus ferrivorans SS3</name>
    <dbReference type="NCBI Taxonomy" id="743299"/>
    <lineage>
        <taxon>Bacteria</taxon>
        <taxon>Pseudomonadati</taxon>
        <taxon>Pseudomonadota</taxon>
        <taxon>Acidithiobacillia</taxon>
        <taxon>Acidithiobacillales</taxon>
        <taxon>Acidithiobacillaceae</taxon>
        <taxon>Acidithiobacillus</taxon>
    </lineage>
</organism>
<reference evidence="1 2" key="1">
    <citation type="journal article" date="2011" name="J. Bacteriol.">
        <title>Draft genome of the psychrotolerant acidophile Acidithiobacillus ferrivorans SS3.</title>
        <authorList>
            <person name="Liljeqvist M."/>
            <person name="Valdes J."/>
            <person name="Holmes D.S."/>
            <person name="Dopson M."/>
        </authorList>
    </citation>
    <scope>NUCLEOTIDE SEQUENCE [LARGE SCALE GENOMIC DNA]</scope>
    <source>
        <strain evidence="1 2">SS3</strain>
    </source>
</reference>
<protein>
    <submittedName>
        <fullName evidence="1">Uncharacterized protein</fullName>
    </submittedName>
</protein>
<proteinExistence type="predicted"/>
<gene>
    <name evidence="1" type="ORF">Acife_2420</name>
</gene>
<name>G0JPH3_9PROT</name>
<dbReference type="KEGG" id="afi:Acife_2420"/>
<sequence>MYGYMNQPLPSHSKTSPKNKRIIIYNRWSIQALFCRKCPQNHAAHRLKLNFVAYRMWQKTSLIMAIKRRVRGSPTR</sequence>